<dbReference type="KEGG" id="mia:OCU_28920"/>
<evidence type="ECO:0000313" key="3">
    <source>
        <dbReference type="Proteomes" id="UP000008004"/>
    </source>
</evidence>
<sequence length="428" mass="48173">MEVHDAILEAVLNDDELIADEAIAQNLDFLDQALRNTRVEGGQVEESYEHQNEKKEKASLRARFSLTRLSANAMAGVGMSNSDQNRQSAKRKGEERPSLNFGEIARSLRAVAESLRARRIWLLLDEWSSVPLDMQPYLGEFLVRCVTPVQGFTVKIAAIEQQTRFRTTTANNETIGIELGADFAANVDLDDFMVFEHDRERARDFFRGLLFKHLTAGASDAEQVPGLRTERDLVSMGFTSKRVFDELVRASEGVPRDAINIAAKAAVRAGDRQISMPEVRRASRQWFQTDKESALRGVTGGIELLNWVIDTVIREKRARGFLVNQRSSGERLLTALFDARVLHLVRRGYSAQDEPGERYDVYVIDYGAYVDLINTQNAPRGLLAVDLDGDDIDDSDGGWVEVPEQDLRALRRAVLNLDEFLKANPQYK</sequence>
<accession>H8IPN8</accession>
<evidence type="ECO:0000313" key="2">
    <source>
        <dbReference type="EMBL" id="AFC44111.1"/>
    </source>
</evidence>
<dbReference type="eggNOG" id="COG0542">
    <property type="taxonomic scope" value="Bacteria"/>
</dbReference>
<gene>
    <name evidence="2" type="ordered locus">OCU_28920</name>
</gene>
<name>H8IPN8_MYCIA</name>
<dbReference type="Proteomes" id="UP000008004">
    <property type="component" value="Chromosome"/>
</dbReference>
<protein>
    <submittedName>
        <fullName evidence="2">Uncharacterized protein</fullName>
    </submittedName>
</protein>
<dbReference type="PATRIC" id="fig|487521.10.peg.2906"/>
<reference evidence="2 3" key="1">
    <citation type="journal article" date="2012" name="J. Bacteriol.">
        <title>Complete genome sequence of Mycobacterium intracellulare strain ATCC 13950T.</title>
        <authorList>
            <person name="Kim B.J."/>
            <person name="Choi B.S."/>
            <person name="Lim J.S."/>
            <person name="Choi I.Y."/>
            <person name="Lee J.H."/>
            <person name="Chun J."/>
            <person name="Kook Y.H."/>
            <person name="Kim B.J."/>
        </authorList>
    </citation>
    <scope>NUCLEOTIDE SEQUENCE [LARGE SCALE GENOMIC DNA]</scope>
    <source>
        <strain evidence="3">ATCC 13950 / DSM 43223 / JCM 6384 / NCTC 13025 / 3600</strain>
    </source>
</reference>
<dbReference type="HOGENOM" id="CLU_035218_0_0_11"/>
<dbReference type="EMBL" id="CP003322">
    <property type="protein sequence ID" value="AFC44111.1"/>
    <property type="molecule type" value="Genomic_DNA"/>
</dbReference>
<evidence type="ECO:0000256" key="1">
    <source>
        <dbReference type="SAM" id="MobiDB-lite"/>
    </source>
</evidence>
<organism evidence="2 3">
    <name type="scientific">Mycobacterium intracellulare (strain ATCC 13950 / DSM 43223 / JCM 6384 / NCTC 13025 / 3600)</name>
    <dbReference type="NCBI Taxonomy" id="487521"/>
    <lineage>
        <taxon>Bacteria</taxon>
        <taxon>Bacillati</taxon>
        <taxon>Actinomycetota</taxon>
        <taxon>Actinomycetes</taxon>
        <taxon>Mycobacteriales</taxon>
        <taxon>Mycobacteriaceae</taxon>
        <taxon>Mycobacterium</taxon>
        <taxon>Mycobacterium avium complex (MAC)</taxon>
    </lineage>
</organism>
<feature type="region of interest" description="Disordered" evidence="1">
    <location>
        <begin position="75"/>
        <end position="96"/>
    </location>
</feature>
<dbReference type="AlphaFoldDB" id="H8IPN8"/>
<proteinExistence type="predicted"/>